<reference evidence="1 2" key="1">
    <citation type="submission" date="2014-03" db="EMBL/GenBank/DDBJ databases">
        <authorList>
            <person name="Urmite Genomes U."/>
        </authorList>
    </citation>
    <scope>NUCLEOTIDE SEQUENCE [LARGE SCALE GENOMIC DNA]</scope>
    <source>
        <strain evidence="1 2">Vm-5</strain>
    </source>
</reference>
<dbReference type="EMBL" id="CCDP010000001">
    <property type="protein sequence ID" value="CDQ40126.1"/>
    <property type="molecule type" value="Genomic_DNA"/>
</dbReference>
<sequence length="104" mass="12101">MADKKHYFITVDTQDIREFSVPGSGVEYEIIADTSDIEEMKKLFMNKDKYAVNAVEYLAKPFDEWGADDERDGYSEYLVKIYQELYRLGTIETKAKIDELGILK</sequence>
<reference evidence="2" key="2">
    <citation type="submission" date="2014-05" db="EMBL/GenBank/DDBJ databases">
        <title>Draft genome sequence of Virgibacillus massiliensis Vm-5.</title>
        <authorList>
            <person name="Khelaifia S."/>
            <person name="Croce O."/>
            <person name="Lagier J.C."/>
            <person name="Raoult D."/>
        </authorList>
    </citation>
    <scope>NUCLEOTIDE SEQUENCE [LARGE SCALE GENOMIC DNA]</scope>
    <source>
        <strain evidence="2">Vm-5</strain>
    </source>
</reference>
<dbReference type="AlphaFoldDB" id="A0A024QDV0"/>
<keyword evidence="2" id="KW-1185">Reference proteome</keyword>
<dbReference type="OrthoDB" id="2706506at2"/>
<accession>A0A024QDV0</accession>
<name>A0A024QDV0_9BACI</name>
<evidence type="ECO:0000313" key="2">
    <source>
        <dbReference type="Proteomes" id="UP000028875"/>
    </source>
</evidence>
<dbReference type="RefSeq" id="WP_021291588.1">
    <property type="nucleotide sequence ID" value="NZ_BNER01000004.1"/>
</dbReference>
<evidence type="ECO:0000313" key="1">
    <source>
        <dbReference type="EMBL" id="CDQ40126.1"/>
    </source>
</evidence>
<organism evidence="1 2">
    <name type="scientific">Virgibacillus massiliensis</name>
    <dbReference type="NCBI Taxonomy" id="1462526"/>
    <lineage>
        <taxon>Bacteria</taxon>
        <taxon>Bacillati</taxon>
        <taxon>Bacillota</taxon>
        <taxon>Bacilli</taxon>
        <taxon>Bacillales</taxon>
        <taxon>Bacillaceae</taxon>
        <taxon>Virgibacillus</taxon>
    </lineage>
</organism>
<dbReference type="Proteomes" id="UP000028875">
    <property type="component" value="Unassembled WGS sequence"/>
</dbReference>
<proteinExistence type="predicted"/>
<comment type="caution">
    <text evidence="1">The sequence shown here is derived from an EMBL/GenBank/DDBJ whole genome shotgun (WGS) entry which is preliminary data.</text>
</comment>
<protein>
    <submittedName>
        <fullName evidence="1">Uncharacterized protein</fullName>
    </submittedName>
</protein>
<gene>
    <name evidence="1" type="ORF">BN990_02444</name>
</gene>
<dbReference type="eggNOG" id="ENOG5032S6K">
    <property type="taxonomic scope" value="Bacteria"/>
</dbReference>